<dbReference type="AlphaFoldDB" id="A0A8S1SJX0"/>
<gene>
    <name evidence="1" type="ORF">POCTA_138.1.T0120124</name>
</gene>
<comment type="caution">
    <text evidence="1">The sequence shown here is derived from an EMBL/GenBank/DDBJ whole genome shotgun (WGS) entry which is preliminary data.</text>
</comment>
<dbReference type="OrthoDB" id="289625at2759"/>
<name>A0A8S1SJX0_PAROT</name>
<evidence type="ECO:0000313" key="1">
    <source>
        <dbReference type="EMBL" id="CAD8140865.1"/>
    </source>
</evidence>
<keyword evidence="2" id="KW-1185">Reference proteome</keyword>
<proteinExistence type="predicted"/>
<dbReference type="EMBL" id="CAJJDP010000011">
    <property type="protein sequence ID" value="CAD8140865.1"/>
    <property type="molecule type" value="Genomic_DNA"/>
</dbReference>
<reference evidence="1" key="1">
    <citation type="submission" date="2021-01" db="EMBL/GenBank/DDBJ databases">
        <authorList>
            <consortium name="Genoscope - CEA"/>
            <person name="William W."/>
        </authorList>
    </citation>
    <scope>NUCLEOTIDE SEQUENCE</scope>
</reference>
<organism evidence="1 2">
    <name type="scientific">Paramecium octaurelia</name>
    <dbReference type="NCBI Taxonomy" id="43137"/>
    <lineage>
        <taxon>Eukaryota</taxon>
        <taxon>Sar</taxon>
        <taxon>Alveolata</taxon>
        <taxon>Ciliophora</taxon>
        <taxon>Intramacronucleata</taxon>
        <taxon>Oligohymenophorea</taxon>
        <taxon>Peniculida</taxon>
        <taxon>Parameciidae</taxon>
        <taxon>Paramecium</taxon>
    </lineage>
</organism>
<dbReference type="OMA" id="WNTNIEA"/>
<protein>
    <submittedName>
        <fullName evidence="1">Uncharacterized protein</fullName>
    </submittedName>
</protein>
<sequence>MNINSFEIFLEEFKFNIKRHNYSLTRQQIEKLAKKKWMALEDSQKFRFMVMTHTDQVYQQINEFQINDYNFKNEFSEQAILLKRILQSRNREFIINTIQIKDWNTNIEAVSLFAIRSERTSKLLWHTLRDGLINETREGEVIKVIENCLNDQLKFE</sequence>
<dbReference type="Proteomes" id="UP000683925">
    <property type="component" value="Unassembled WGS sequence"/>
</dbReference>
<evidence type="ECO:0000313" key="2">
    <source>
        <dbReference type="Proteomes" id="UP000683925"/>
    </source>
</evidence>
<accession>A0A8S1SJX0</accession>